<dbReference type="STRING" id="655815.ZPR_4624"/>
<sequence length="199" mass="23115">MILFFIFAAAFVKGRKLKTEDEMRKMKAYTIPFVGLKLGKHQFEYEIDNEFFEHFEYDEFNSADVKIELLFDKKTTMMELTFKASGTVNVNCDITNEPYDQPIESSLFLVIKFGEEFNDDNEDLLIIPHGEFEINVQQYIYELIVLAVPAKKIHPGVEDGTLKSDVLDKLEELSLGNKEKKDGDDIDPRWDKLKNLLND</sequence>
<proteinExistence type="predicted"/>
<gene>
    <name evidence="1" type="ordered locus">ZPR_4624</name>
</gene>
<keyword evidence="2" id="KW-1185">Reference proteome</keyword>
<protein>
    <recommendedName>
        <fullName evidence="3">DUF177 domain-containing protein</fullName>
    </recommendedName>
</protein>
<dbReference type="Proteomes" id="UP000001654">
    <property type="component" value="Chromosome"/>
</dbReference>
<evidence type="ECO:0008006" key="3">
    <source>
        <dbReference type="Google" id="ProtNLM"/>
    </source>
</evidence>
<organism evidence="1 2">
    <name type="scientific">Zunongwangia profunda (strain DSM 18752 / CCTCC AB 206139 / SM-A87)</name>
    <name type="common">Wangia profunda</name>
    <dbReference type="NCBI Taxonomy" id="655815"/>
    <lineage>
        <taxon>Bacteria</taxon>
        <taxon>Pseudomonadati</taxon>
        <taxon>Bacteroidota</taxon>
        <taxon>Flavobacteriia</taxon>
        <taxon>Flavobacteriales</taxon>
        <taxon>Flavobacteriaceae</taxon>
        <taxon>Zunongwangia</taxon>
    </lineage>
</organism>
<dbReference type="EMBL" id="CP001650">
    <property type="protein sequence ID" value="ADF54924.1"/>
    <property type="molecule type" value="Genomic_DNA"/>
</dbReference>
<reference evidence="1 2" key="1">
    <citation type="journal article" date="2010" name="BMC Genomics">
        <title>The complete genome of Zunongwangia profunda SM-A87 reveals its adaptation to the deep-sea environment and ecological role in sedimentary organic nitrogen degradation.</title>
        <authorList>
            <person name="Qin Q.L."/>
            <person name="Zhang X.Y."/>
            <person name="Wang X.M."/>
            <person name="Liu G.M."/>
            <person name="Chen X.L."/>
            <person name="Xie B.B."/>
            <person name="Dang H.Y."/>
            <person name="Zhou B.C."/>
            <person name="Yu J."/>
            <person name="Zhang Y.Z."/>
        </authorList>
    </citation>
    <scope>NUCLEOTIDE SEQUENCE [LARGE SCALE GENOMIC DNA]</scope>
    <source>
        <strain evidence="2">DSM 18752 / CCTCC AB 206139 / SM-A87</strain>
    </source>
</reference>
<dbReference type="Pfam" id="PF02620">
    <property type="entry name" value="YceD"/>
    <property type="match status" value="1"/>
</dbReference>
<dbReference type="eggNOG" id="COG1399">
    <property type="taxonomic scope" value="Bacteria"/>
</dbReference>
<dbReference type="KEGG" id="zpr:ZPR_4624"/>
<name>D5BDL8_ZUNPS</name>
<evidence type="ECO:0000313" key="1">
    <source>
        <dbReference type="EMBL" id="ADF54924.1"/>
    </source>
</evidence>
<accession>D5BDL8</accession>
<dbReference type="InterPro" id="IPR003772">
    <property type="entry name" value="YceD"/>
</dbReference>
<dbReference type="HOGENOM" id="CLU_094155_0_0_10"/>
<dbReference type="AlphaFoldDB" id="D5BDL8"/>
<evidence type="ECO:0000313" key="2">
    <source>
        <dbReference type="Proteomes" id="UP000001654"/>
    </source>
</evidence>